<comment type="caution">
    <text evidence="1">The sequence shown here is derived from an EMBL/GenBank/DDBJ whole genome shotgun (WGS) entry which is preliminary data.</text>
</comment>
<organism evidence="1 2">
    <name type="scientific">Apodospora peruviana</name>
    <dbReference type="NCBI Taxonomy" id="516989"/>
    <lineage>
        <taxon>Eukaryota</taxon>
        <taxon>Fungi</taxon>
        <taxon>Dikarya</taxon>
        <taxon>Ascomycota</taxon>
        <taxon>Pezizomycotina</taxon>
        <taxon>Sordariomycetes</taxon>
        <taxon>Sordariomycetidae</taxon>
        <taxon>Sordariales</taxon>
        <taxon>Lasiosphaeriaceae</taxon>
        <taxon>Apodospora</taxon>
    </lineage>
</organism>
<accession>A0AAE0IEK4</accession>
<dbReference type="EMBL" id="JAUEDM010000003">
    <property type="protein sequence ID" value="KAK3322851.1"/>
    <property type="molecule type" value="Genomic_DNA"/>
</dbReference>
<protein>
    <submittedName>
        <fullName evidence="1">Uncharacterized protein</fullName>
    </submittedName>
</protein>
<evidence type="ECO:0000313" key="2">
    <source>
        <dbReference type="Proteomes" id="UP001283341"/>
    </source>
</evidence>
<keyword evidence="2" id="KW-1185">Reference proteome</keyword>
<sequence>MLKRCDSSRGNDAEFRNFVEAIISRVVPRFLGDQHLNNGKGVIIPAVVQGDLWCGSATRGRMADGSPEDVKYKDGAEMIMRKLLAKHGSLLGQGRCSQASWHGHSFSIYCV</sequence>
<evidence type="ECO:0000313" key="1">
    <source>
        <dbReference type="EMBL" id="KAK3322851.1"/>
    </source>
</evidence>
<reference evidence="1" key="1">
    <citation type="journal article" date="2023" name="Mol. Phylogenet. Evol.">
        <title>Genome-scale phylogeny and comparative genomics of the fungal order Sordariales.</title>
        <authorList>
            <person name="Hensen N."/>
            <person name="Bonometti L."/>
            <person name="Westerberg I."/>
            <person name="Brannstrom I.O."/>
            <person name="Guillou S."/>
            <person name="Cros-Aarteil S."/>
            <person name="Calhoun S."/>
            <person name="Haridas S."/>
            <person name="Kuo A."/>
            <person name="Mondo S."/>
            <person name="Pangilinan J."/>
            <person name="Riley R."/>
            <person name="LaButti K."/>
            <person name="Andreopoulos B."/>
            <person name="Lipzen A."/>
            <person name="Chen C."/>
            <person name="Yan M."/>
            <person name="Daum C."/>
            <person name="Ng V."/>
            <person name="Clum A."/>
            <person name="Steindorff A."/>
            <person name="Ohm R.A."/>
            <person name="Martin F."/>
            <person name="Silar P."/>
            <person name="Natvig D.O."/>
            <person name="Lalanne C."/>
            <person name="Gautier V."/>
            <person name="Ament-Velasquez S.L."/>
            <person name="Kruys A."/>
            <person name="Hutchinson M.I."/>
            <person name="Powell A.J."/>
            <person name="Barry K."/>
            <person name="Miller A.N."/>
            <person name="Grigoriev I.V."/>
            <person name="Debuchy R."/>
            <person name="Gladieux P."/>
            <person name="Hiltunen Thoren M."/>
            <person name="Johannesson H."/>
        </authorList>
    </citation>
    <scope>NUCLEOTIDE SEQUENCE</scope>
    <source>
        <strain evidence="1">CBS 118394</strain>
    </source>
</reference>
<proteinExistence type="predicted"/>
<dbReference type="AlphaFoldDB" id="A0AAE0IEK4"/>
<dbReference type="Proteomes" id="UP001283341">
    <property type="component" value="Unassembled WGS sequence"/>
</dbReference>
<gene>
    <name evidence="1" type="ORF">B0H66DRAFT_215820</name>
</gene>
<name>A0AAE0IEK4_9PEZI</name>
<reference evidence="1" key="2">
    <citation type="submission" date="2023-06" db="EMBL/GenBank/DDBJ databases">
        <authorList>
            <consortium name="Lawrence Berkeley National Laboratory"/>
            <person name="Haridas S."/>
            <person name="Hensen N."/>
            <person name="Bonometti L."/>
            <person name="Westerberg I."/>
            <person name="Brannstrom I.O."/>
            <person name="Guillou S."/>
            <person name="Cros-Aarteil S."/>
            <person name="Calhoun S."/>
            <person name="Kuo A."/>
            <person name="Mondo S."/>
            <person name="Pangilinan J."/>
            <person name="Riley R."/>
            <person name="Labutti K."/>
            <person name="Andreopoulos B."/>
            <person name="Lipzen A."/>
            <person name="Chen C."/>
            <person name="Yanf M."/>
            <person name="Daum C."/>
            <person name="Ng V."/>
            <person name="Clum A."/>
            <person name="Steindorff A."/>
            <person name="Ohm R."/>
            <person name="Martin F."/>
            <person name="Silar P."/>
            <person name="Natvig D."/>
            <person name="Lalanne C."/>
            <person name="Gautier V."/>
            <person name="Ament-Velasquez S.L."/>
            <person name="Kruys A."/>
            <person name="Hutchinson M.I."/>
            <person name="Powell A.J."/>
            <person name="Barry K."/>
            <person name="Miller A.N."/>
            <person name="Grigoriev I.V."/>
            <person name="Debuchy R."/>
            <person name="Gladieux P."/>
            <person name="Thoren M.H."/>
            <person name="Johannesson H."/>
        </authorList>
    </citation>
    <scope>NUCLEOTIDE SEQUENCE</scope>
    <source>
        <strain evidence="1">CBS 118394</strain>
    </source>
</reference>